<dbReference type="Proteomes" id="UP000481153">
    <property type="component" value="Unassembled WGS sequence"/>
</dbReference>
<reference evidence="1 2" key="1">
    <citation type="submission" date="2019-07" db="EMBL/GenBank/DDBJ databases">
        <title>Genomics analysis of Aphanomyces spp. identifies a new class of oomycete effector associated with host adaptation.</title>
        <authorList>
            <person name="Gaulin E."/>
        </authorList>
    </citation>
    <scope>NUCLEOTIDE SEQUENCE [LARGE SCALE GENOMIC DNA]</scope>
    <source>
        <strain evidence="1 2">ATCC 201684</strain>
    </source>
</reference>
<dbReference type="EMBL" id="VJMJ01000079">
    <property type="protein sequence ID" value="KAF0738060.1"/>
    <property type="molecule type" value="Genomic_DNA"/>
</dbReference>
<name>A0A6G0XCY1_9STRA</name>
<evidence type="ECO:0000313" key="2">
    <source>
        <dbReference type="Proteomes" id="UP000481153"/>
    </source>
</evidence>
<dbReference type="AlphaFoldDB" id="A0A6G0XCY1"/>
<keyword evidence="2" id="KW-1185">Reference proteome</keyword>
<proteinExistence type="predicted"/>
<protein>
    <submittedName>
        <fullName evidence="1">Uncharacterized protein</fullName>
    </submittedName>
</protein>
<accession>A0A6G0XCY1</accession>
<sequence>MTSGPPLVFNIDDDEAMFQDVLAVLQPKMSPRHRVGPCKPLTKKKRFRITPFRKIQALRAEVNQLNDHLRRRQELATRQSKSLGGLLALNQHLHEATAQNQVYIQALQSDLCSQDISPPVSVRSSHHDTVLTCAFKWVEDTCFHVTSPGLSYHDIHHALDYDYARLPNLFDKLGVCGSNALQTNSRIVFDNLVELEYAQTTVLPFSMEDYSNMHWNAFIKLMPLNLDLLEIKLIQVLDADTIHVEYKYRFDWPTTQFVIKRFRPTASRTVFISRAIPFSNGRSSWEPFAEDISHVSWSVVDATSENTCVEYAFGQVEKERGGCAETWPPTPASLNRMICQLLTVKEEVATVLGNLIVSTMKVECL</sequence>
<organism evidence="1 2">
    <name type="scientific">Aphanomyces euteiches</name>
    <dbReference type="NCBI Taxonomy" id="100861"/>
    <lineage>
        <taxon>Eukaryota</taxon>
        <taxon>Sar</taxon>
        <taxon>Stramenopiles</taxon>
        <taxon>Oomycota</taxon>
        <taxon>Saprolegniomycetes</taxon>
        <taxon>Saprolegniales</taxon>
        <taxon>Verrucalvaceae</taxon>
        <taxon>Aphanomyces</taxon>
    </lineage>
</organism>
<comment type="caution">
    <text evidence="1">The sequence shown here is derived from an EMBL/GenBank/DDBJ whole genome shotgun (WGS) entry which is preliminary data.</text>
</comment>
<evidence type="ECO:0000313" key="1">
    <source>
        <dbReference type="EMBL" id="KAF0738060.1"/>
    </source>
</evidence>
<gene>
    <name evidence="1" type="ORF">Ae201684_006051</name>
</gene>
<dbReference type="VEuPathDB" id="FungiDB:AeMF1_021017"/>